<feature type="transmembrane region" description="Helical" evidence="1">
    <location>
        <begin position="44"/>
        <end position="66"/>
    </location>
</feature>
<evidence type="ECO:0000313" key="3">
    <source>
        <dbReference type="Proteomes" id="UP000296706"/>
    </source>
</evidence>
<name>A0A4D6HA76_9EURY</name>
<dbReference type="AlphaFoldDB" id="A0A4D6HA76"/>
<keyword evidence="1" id="KW-0812">Transmembrane</keyword>
<feature type="transmembrane region" description="Helical" evidence="1">
    <location>
        <begin position="6"/>
        <end position="32"/>
    </location>
</feature>
<keyword evidence="3" id="KW-1185">Reference proteome</keyword>
<dbReference type="Pfam" id="PF24365">
    <property type="entry name" value="DUF7521"/>
    <property type="match status" value="1"/>
</dbReference>
<evidence type="ECO:0000256" key="1">
    <source>
        <dbReference type="SAM" id="Phobius"/>
    </source>
</evidence>
<keyword evidence="1" id="KW-0472">Membrane</keyword>
<dbReference type="RefSeq" id="WP_049994335.1">
    <property type="nucleotide sequence ID" value="NZ_CP031310.1"/>
</dbReference>
<proteinExistence type="predicted"/>
<feature type="transmembrane region" description="Helical" evidence="1">
    <location>
        <begin position="78"/>
        <end position="99"/>
    </location>
</feature>
<reference evidence="2 3" key="1">
    <citation type="journal article" date="2019" name="Nat. Commun.">
        <title>A new type of DNA phosphorothioation-based antiviral system in archaea.</title>
        <authorList>
            <person name="Xiong L."/>
            <person name="Liu S."/>
            <person name="Chen S."/>
            <person name="Xiao Y."/>
            <person name="Zhu B."/>
            <person name="Gao Y."/>
            <person name="Zhang Y."/>
            <person name="Chen B."/>
            <person name="Luo J."/>
            <person name="Deng Z."/>
            <person name="Chen X."/>
            <person name="Wang L."/>
            <person name="Chen S."/>
        </authorList>
    </citation>
    <scope>NUCLEOTIDE SEQUENCE [LARGE SCALE GENOMIC DNA]</scope>
    <source>
        <strain evidence="2 3">CBA1105</strain>
    </source>
</reference>
<dbReference type="InterPro" id="IPR055943">
    <property type="entry name" value="DUF7521"/>
</dbReference>
<organism evidence="2 3">
    <name type="scientific">Halapricum salinum</name>
    <dbReference type="NCBI Taxonomy" id="1457250"/>
    <lineage>
        <taxon>Archaea</taxon>
        <taxon>Methanobacteriati</taxon>
        <taxon>Methanobacteriota</taxon>
        <taxon>Stenosarchaea group</taxon>
        <taxon>Halobacteria</taxon>
        <taxon>Halobacteriales</taxon>
        <taxon>Haloarculaceae</taxon>
        <taxon>Halapricum</taxon>
    </lineage>
</organism>
<dbReference type="STRING" id="1457250.GCA_000755225_03400"/>
<dbReference type="GeneID" id="39847287"/>
<dbReference type="KEGG" id="hsn:DV733_05440"/>
<dbReference type="EMBL" id="CP031310">
    <property type="protein sequence ID" value="QCC50720.1"/>
    <property type="molecule type" value="Genomic_DNA"/>
</dbReference>
<evidence type="ECO:0000313" key="2">
    <source>
        <dbReference type="EMBL" id="QCC50720.1"/>
    </source>
</evidence>
<dbReference type="OrthoDB" id="266325at2157"/>
<protein>
    <submittedName>
        <fullName evidence="2">Uncharacterized protein</fullName>
    </submittedName>
</protein>
<dbReference type="Proteomes" id="UP000296706">
    <property type="component" value="Chromosome"/>
</dbReference>
<accession>A0A4D6HA76</accession>
<sequence>MADITIWIARGVLILLRLALFGLSLGLTVISFQAYTKQQSERLQYAFVGFAFISMGVAVSNVIAQIGWIASDQELVRIFFQASETIPFIVGFAMLYLSLYR</sequence>
<gene>
    <name evidence="2" type="ORF">DV733_05440</name>
</gene>
<keyword evidence="1" id="KW-1133">Transmembrane helix</keyword>